<feature type="domain" description="Protein kinase" evidence="6">
    <location>
        <begin position="13"/>
        <end position="277"/>
    </location>
</feature>
<keyword evidence="3 7" id="KW-0418">Kinase</keyword>
<gene>
    <name evidence="7" type="ORF">VXJ25_00170</name>
</gene>
<dbReference type="Pfam" id="PF00069">
    <property type="entry name" value="Pkinase"/>
    <property type="match status" value="1"/>
</dbReference>
<dbReference type="PANTHER" id="PTHR43289:SF34">
    <property type="entry name" value="SERINE_THREONINE-PROTEIN KINASE YBDM-RELATED"/>
    <property type="match status" value="1"/>
</dbReference>
<dbReference type="EMBL" id="JAZGJQ010000001">
    <property type="protein sequence ID" value="MEE6146414.1"/>
    <property type="molecule type" value="Genomic_DNA"/>
</dbReference>
<accession>A0ABU7R7J1</accession>
<dbReference type="CDD" id="cd14014">
    <property type="entry name" value="STKc_PknB_like"/>
    <property type="match status" value="1"/>
</dbReference>
<dbReference type="InterPro" id="IPR011009">
    <property type="entry name" value="Kinase-like_dom_sf"/>
</dbReference>
<dbReference type="InterPro" id="IPR000719">
    <property type="entry name" value="Prot_kinase_dom"/>
</dbReference>
<reference evidence="7 8" key="1">
    <citation type="submission" date="2024-01" db="EMBL/GenBank/DDBJ databases">
        <title>Description of Olsenella sp. nov., isolated from pig feces.</title>
        <authorList>
            <person name="Chang Y.-H."/>
        </authorList>
    </citation>
    <scope>NUCLEOTIDE SEQUENCE [LARGE SCALE GENOMIC DNA]</scope>
    <source>
        <strain evidence="7 8">YH-ols2223</strain>
    </source>
</reference>
<dbReference type="InterPro" id="IPR017441">
    <property type="entry name" value="Protein_kinase_ATP_BS"/>
</dbReference>
<dbReference type="Gene3D" id="1.10.510.10">
    <property type="entry name" value="Transferase(Phosphotransferase) domain 1"/>
    <property type="match status" value="1"/>
</dbReference>
<evidence type="ECO:0000256" key="5">
    <source>
        <dbReference type="PROSITE-ProRule" id="PRU10141"/>
    </source>
</evidence>
<evidence type="ECO:0000313" key="7">
    <source>
        <dbReference type="EMBL" id="MEE6146414.1"/>
    </source>
</evidence>
<dbReference type="PANTHER" id="PTHR43289">
    <property type="entry name" value="MITOGEN-ACTIVATED PROTEIN KINASE KINASE KINASE 20-RELATED"/>
    <property type="match status" value="1"/>
</dbReference>
<dbReference type="Proteomes" id="UP001332931">
    <property type="component" value="Unassembled WGS sequence"/>
</dbReference>
<keyword evidence="1 7" id="KW-0808">Transferase</keyword>
<dbReference type="PROSITE" id="PS00107">
    <property type="entry name" value="PROTEIN_KINASE_ATP"/>
    <property type="match status" value="1"/>
</dbReference>
<dbReference type="EC" id="2.7.11.1" evidence="7"/>
<dbReference type="Gene3D" id="3.30.200.20">
    <property type="entry name" value="Phosphorylase Kinase, domain 1"/>
    <property type="match status" value="1"/>
</dbReference>
<protein>
    <submittedName>
        <fullName evidence="7">Serine/threonine-protein kinase</fullName>
        <ecNumber evidence="7">2.7.11.1</ecNumber>
    </submittedName>
</protein>
<evidence type="ECO:0000256" key="3">
    <source>
        <dbReference type="ARBA" id="ARBA00022777"/>
    </source>
</evidence>
<keyword evidence="8" id="KW-1185">Reference proteome</keyword>
<comment type="caution">
    <text evidence="7">The sequence shown here is derived from an EMBL/GenBank/DDBJ whole genome shotgun (WGS) entry which is preliminary data.</text>
</comment>
<organism evidence="7 8">
    <name type="scientific">Olsenella absiana</name>
    <dbReference type="NCBI Taxonomy" id="3115222"/>
    <lineage>
        <taxon>Bacteria</taxon>
        <taxon>Bacillati</taxon>
        <taxon>Actinomycetota</taxon>
        <taxon>Coriobacteriia</taxon>
        <taxon>Coriobacteriales</taxon>
        <taxon>Atopobiaceae</taxon>
        <taxon>Olsenella</taxon>
    </lineage>
</organism>
<name>A0ABU7R7J1_9ACTN</name>
<dbReference type="RefSeq" id="WP_330957181.1">
    <property type="nucleotide sequence ID" value="NZ_JAZGJQ010000001.1"/>
</dbReference>
<evidence type="ECO:0000256" key="2">
    <source>
        <dbReference type="ARBA" id="ARBA00022741"/>
    </source>
</evidence>
<dbReference type="SUPFAM" id="SSF56112">
    <property type="entry name" value="Protein kinase-like (PK-like)"/>
    <property type="match status" value="1"/>
</dbReference>
<proteinExistence type="predicted"/>
<evidence type="ECO:0000313" key="8">
    <source>
        <dbReference type="Proteomes" id="UP001332931"/>
    </source>
</evidence>
<dbReference type="SMART" id="SM00220">
    <property type="entry name" value="S_TKc"/>
    <property type="match status" value="1"/>
</dbReference>
<keyword evidence="4 5" id="KW-0067">ATP-binding</keyword>
<evidence type="ECO:0000256" key="4">
    <source>
        <dbReference type="ARBA" id="ARBA00022840"/>
    </source>
</evidence>
<feature type="binding site" evidence="5">
    <location>
        <position position="42"/>
    </location>
    <ligand>
        <name>ATP</name>
        <dbReference type="ChEBI" id="CHEBI:30616"/>
    </ligand>
</feature>
<sequence>MGIGVGDVVGGRYEVLAGIGAGGMSRVWLARDARLQKLWAVKEVRRDVPASQGEAARRAILDEANLMKGLDHPAIPRVVEIAELADGSPYVVMDYVEGRSLASLMAESPGGLDQADVVSWGLQLCDVLGYLHHREPPVVYRDLKPANVIAKDDGTVRLVDFGIAEELAPDGSGDGRLVGSRGYAAPEQMGDPGLRRLPLDGRADVYALGMTLYSLLTGEVPTGASGASPGEWAPRLDDPRLPEGLGRVIARATSADRELRYQDMSEMRLDLEHHERLTCAYRAALRSRLRRFRASVALGCSLLAASASCLAGSVVARTRSYEGLMREATAAQDAEAREGALRRAISTSPGDAAAYEALVAAYKEDGTFGEAEARRWASTWAEWGSALGGSDRLARVCYDVGILFLCYYDPSEGGGTADVGSGRCALERASRAAGWFRLARGACDEERGDFRGLVVTDGCDEYARAGDYETIATFHLALVEAQREGRDATALYASLWGTLNSALGQAAVGDEASREPIVALRLCQMAHEALASPAHLEGMRRAGVSREEVEALARRVEEQARSLSGFAHANRESAWAMYMEVTLGAEGVRRNVEDVFGNPTVRLKG</sequence>
<dbReference type="GO" id="GO:0004674">
    <property type="term" value="F:protein serine/threonine kinase activity"/>
    <property type="evidence" value="ECO:0007669"/>
    <property type="project" value="UniProtKB-EC"/>
</dbReference>
<evidence type="ECO:0000259" key="6">
    <source>
        <dbReference type="PROSITE" id="PS50011"/>
    </source>
</evidence>
<keyword evidence="2 5" id="KW-0547">Nucleotide-binding</keyword>
<dbReference type="PROSITE" id="PS50011">
    <property type="entry name" value="PROTEIN_KINASE_DOM"/>
    <property type="match status" value="1"/>
</dbReference>
<evidence type="ECO:0000256" key="1">
    <source>
        <dbReference type="ARBA" id="ARBA00022679"/>
    </source>
</evidence>